<reference evidence="4" key="1">
    <citation type="journal article" date="2013" name="Nature">
        <title>Pan genome of the phytoplankton Emiliania underpins its global distribution.</title>
        <authorList>
            <person name="Read B.A."/>
            <person name="Kegel J."/>
            <person name="Klute M.J."/>
            <person name="Kuo A."/>
            <person name="Lefebvre S.C."/>
            <person name="Maumus F."/>
            <person name="Mayer C."/>
            <person name="Miller J."/>
            <person name="Monier A."/>
            <person name="Salamov A."/>
            <person name="Young J."/>
            <person name="Aguilar M."/>
            <person name="Claverie J.M."/>
            <person name="Frickenhaus S."/>
            <person name="Gonzalez K."/>
            <person name="Herman E.K."/>
            <person name="Lin Y.C."/>
            <person name="Napier J."/>
            <person name="Ogata H."/>
            <person name="Sarno A.F."/>
            <person name="Shmutz J."/>
            <person name="Schroeder D."/>
            <person name="de Vargas C."/>
            <person name="Verret F."/>
            <person name="von Dassow P."/>
            <person name="Valentin K."/>
            <person name="Van de Peer Y."/>
            <person name="Wheeler G."/>
            <person name="Dacks J.B."/>
            <person name="Delwiche C.F."/>
            <person name="Dyhrman S.T."/>
            <person name="Glockner G."/>
            <person name="John U."/>
            <person name="Richards T."/>
            <person name="Worden A.Z."/>
            <person name="Zhang X."/>
            <person name="Grigoriev I.V."/>
            <person name="Allen A.E."/>
            <person name="Bidle K."/>
            <person name="Borodovsky M."/>
            <person name="Bowler C."/>
            <person name="Brownlee C."/>
            <person name="Cock J.M."/>
            <person name="Elias M."/>
            <person name="Gladyshev V.N."/>
            <person name="Groth M."/>
            <person name="Guda C."/>
            <person name="Hadaegh A."/>
            <person name="Iglesias-Rodriguez M.D."/>
            <person name="Jenkins J."/>
            <person name="Jones B.M."/>
            <person name="Lawson T."/>
            <person name="Leese F."/>
            <person name="Lindquist E."/>
            <person name="Lobanov A."/>
            <person name="Lomsadze A."/>
            <person name="Malik S.B."/>
            <person name="Marsh M.E."/>
            <person name="Mackinder L."/>
            <person name="Mock T."/>
            <person name="Mueller-Roeber B."/>
            <person name="Pagarete A."/>
            <person name="Parker M."/>
            <person name="Probert I."/>
            <person name="Quesneville H."/>
            <person name="Raines C."/>
            <person name="Rensing S.A."/>
            <person name="Riano-Pachon D.M."/>
            <person name="Richier S."/>
            <person name="Rokitta S."/>
            <person name="Shiraiwa Y."/>
            <person name="Soanes D.M."/>
            <person name="van der Giezen M."/>
            <person name="Wahlund T.M."/>
            <person name="Williams B."/>
            <person name="Wilson W."/>
            <person name="Wolfe G."/>
            <person name="Wurch L.L."/>
        </authorList>
    </citation>
    <scope>NUCLEOTIDE SEQUENCE</scope>
</reference>
<keyword evidence="2" id="KW-0472">Membrane</keyword>
<organism evidence="3 4">
    <name type="scientific">Emiliania huxleyi (strain CCMP1516)</name>
    <dbReference type="NCBI Taxonomy" id="280463"/>
    <lineage>
        <taxon>Eukaryota</taxon>
        <taxon>Haptista</taxon>
        <taxon>Haptophyta</taxon>
        <taxon>Prymnesiophyceae</taxon>
        <taxon>Isochrysidales</taxon>
        <taxon>Noelaerhabdaceae</taxon>
        <taxon>Emiliania</taxon>
    </lineage>
</organism>
<dbReference type="Gene3D" id="3.30.2140.20">
    <property type="match status" value="1"/>
</dbReference>
<dbReference type="GeneID" id="17277025"/>
<name>A0A0D3K7L7_EMIH1</name>
<evidence type="ECO:0000313" key="4">
    <source>
        <dbReference type="Proteomes" id="UP000013827"/>
    </source>
</evidence>
<dbReference type="KEGG" id="ehx:EMIHUDRAFT_423809"/>
<comment type="similarity">
    <text evidence="1">Belongs to the arylamine N-acetyltransferase family.</text>
</comment>
<proteinExistence type="inferred from homology"/>
<keyword evidence="2" id="KW-1133">Transmembrane helix</keyword>
<protein>
    <recommendedName>
        <fullName evidence="5">Arylamine N-acetyltransferase</fullName>
    </recommendedName>
</protein>
<accession>A0A0D3K7L7</accession>
<dbReference type="HOGENOM" id="CLU_049918_1_0_1"/>
<sequence length="320" mass="34885">MRAAAVRAGSLVGVVPVSGCRLSADLTAAYLDRLRLSAAEVSEPTLQSLCRLQAAHISLVAYENLDSHAGERGAPLPPPRLDPVASAERVALRRRGGYCFVLVDAFAALLTSLGFVVSLHTAGVGESPLAAEKWGNHIVLLVHLGERRFVSDVGLGDGPLRPFELREHAWEEDGYAFRLEATGASTWHFTHHPLGSFRGFDFCLSSSAASAREFGEYHAFYWSHPDSPYRVSGPVLQRVTPERGVLTLRCCTLRRVHPGFPAGSTTIAVATSADEWLALVREHFCMPLIDLPPEQQTSLWLSAKTKHDAWLAQECGREAP</sequence>
<dbReference type="STRING" id="2903.R1DA33"/>
<dbReference type="RefSeq" id="XP_005784181.1">
    <property type="nucleotide sequence ID" value="XM_005784124.1"/>
</dbReference>
<dbReference type="EnsemblProtists" id="EOD31752">
    <property type="protein sequence ID" value="EOD31752"/>
    <property type="gene ID" value="EMIHUDRAFT_423809"/>
</dbReference>
<evidence type="ECO:0000256" key="1">
    <source>
        <dbReference type="ARBA" id="ARBA00006547"/>
    </source>
</evidence>
<evidence type="ECO:0008006" key="5">
    <source>
        <dbReference type="Google" id="ProtNLM"/>
    </source>
</evidence>
<dbReference type="PANTHER" id="PTHR11786">
    <property type="entry name" value="N-HYDROXYARYLAMINE O-ACETYLTRANSFERASE"/>
    <property type="match status" value="1"/>
</dbReference>
<dbReference type="OMA" id="YCFHLNG"/>
<dbReference type="PANTHER" id="PTHR11786:SF0">
    <property type="entry name" value="ARYLAMINE N-ACETYLTRANSFERASE 4-RELATED"/>
    <property type="match status" value="1"/>
</dbReference>
<dbReference type="GO" id="GO:0016407">
    <property type="term" value="F:acetyltransferase activity"/>
    <property type="evidence" value="ECO:0007669"/>
    <property type="project" value="InterPro"/>
</dbReference>
<keyword evidence="4" id="KW-1185">Reference proteome</keyword>
<dbReference type="InterPro" id="IPR001447">
    <property type="entry name" value="Arylamine_N-AcTrfase"/>
</dbReference>
<feature type="transmembrane region" description="Helical" evidence="2">
    <location>
        <begin position="98"/>
        <end position="119"/>
    </location>
</feature>
<evidence type="ECO:0000313" key="3">
    <source>
        <dbReference type="EnsemblProtists" id="EOD31752"/>
    </source>
</evidence>
<dbReference type="PaxDb" id="2903-EOD31752"/>
<dbReference type="SUPFAM" id="SSF54001">
    <property type="entry name" value="Cysteine proteinases"/>
    <property type="match status" value="1"/>
</dbReference>
<evidence type="ECO:0000256" key="2">
    <source>
        <dbReference type="SAM" id="Phobius"/>
    </source>
</evidence>
<reference evidence="3" key="2">
    <citation type="submission" date="2024-10" db="UniProtKB">
        <authorList>
            <consortium name="EnsemblProtists"/>
        </authorList>
    </citation>
    <scope>IDENTIFICATION</scope>
</reference>
<dbReference type="Pfam" id="PF00797">
    <property type="entry name" value="Acetyltransf_2"/>
    <property type="match status" value="1"/>
</dbReference>
<dbReference type="InterPro" id="IPR038765">
    <property type="entry name" value="Papain-like_cys_pep_sf"/>
</dbReference>
<keyword evidence="2" id="KW-0812">Transmembrane</keyword>
<dbReference type="AlphaFoldDB" id="A0A0D3K7L7"/>
<dbReference type="Proteomes" id="UP000013827">
    <property type="component" value="Unassembled WGS sequence"/>
</dbReference>
<dbReference type="InterPro" id="IPR053710">
    <property type="entry name" value="Arylamine_NAT_domain_sf"/>
</dbReference>